<protein>
    <recommendedName>
        <fullName evidence="3">DUF3168 domain-containing protein</fullName>
    </recommendedName>
</protein>
<organism evidence="1 2">
    <name type="scientific">Paracholeplasma vituli</name>
    <dbReference type="NCBI Taxonomy" id="69473"/>
    <lineage>
        <taxon>Bacteria</taxon>
        <taxon>Bacillati</taxon>
        <taxon>Mycoplasmatota</taxon>
        <taxon>Mollicutes</taxon>
        <taxon>Acholeplasmatales</taxon>
        <taxon>Acholeplasmataceae</taxon>
        <taxon>Paracholeplasma</taxon>
    </lineage>
</organism>
<reference evidence="2" key="1">
    <citation type="submission" date="2023-07" db="EMBL/GenBank/DDBJ databases">
        <title>Novel Mycoplasma species identified in domestic and wild animals.</title>
        <authorList>
            <person name="Volokhov D.V."/>
            <person name="Furtak V.A."/>
            <person name="Zagorodnyaya T.A."/>
        </authorList>
    </citation>
    <scope>NUCLEOTIDE SEQUENCE [LARGE SCALE GENOMIC DNA]</scope>
    <source>
        <strain evidence="2">92-19</strain>
    </source>
</reference>
<proteinExistence type="predicted"/>
<evidence type="ECO:0000313" key="1">
    <source>
        <dbReference type="EMBL" id="MCU0104440.1"/>
    </source>
</evidence>
<comment type="caution">
    <text evidence="1">The sequence shown here is derived from an EMBL/GenBank/DDBJ whole genome shotgun (WGS) entry which is preliminary data.</text>
</comment>
<accession>A0ABT2PU07</accession>
<gene>
    <name evidence="1" type="ORF">N7603_02065</name>
</gene>
<evidence type="ECO:0000313" key="2">
    <source>
        <dbReference type="Proteomes" id="UP001209076"/>
    </source>
</evidence>
<sequence>MALRNDPIYRALKPVTQNVFYLDNLHDNDDLNQKMPFIVWHIVSKKPVNADNKVLIYQVTYHIILVTKKRSEALMHRLESRLNEKELPHRMISSYQNDDYSLNRVYEVQIITKGGY</sequence>
<dbReference type="EMBL" id="JAOEGN010000003">
    <property type="protein sequence ID" value="MCU0104440.1"/>
    <property type="molecule type" value="Genomic_DNA"/>
</dbReference>
<dbReference type="Proteomes" id="UP001209076">
    <property type="component" value="Unassembled WGS sequence"/>
</dbReference>
<keyword evidence="2" id="KW-1185">Reference proteome</keyword>
<name>A0ABT2PU07_9MOLU</name>
<dbReference type="RefSeq" id="WP_262095674.1">
    <property type="nucleotide sequence ID" value="NZ_JAOEGN010000003.1"/>
</dbReference>
<evidence type="ECO:0008006" key="3">
    <source>
        <dbReference type="Google" id="ProtNLM"/>
    </source>
</evidence>